<evidence type="ECO:0008006" key="3">
    <source>
        <dbReference type="Google" id="ProtNLM"/>
    </source>
</evidence>
<dbReference type="Proteomes" id="UP001596012">
    <property type="component" value="Unassembled WGS sequence"/>
</dbReference>
<name>A0ABV8YZ16_9ACTN</name>
<evidence type="ECO:0000313" key="1">
    <source>
        <dbReference type="EMBL" id="MFC4470004.1"/>
    </source>
</evidence>
<proteinExistence type="predicted"/>
<protein>
    <recommendedName>
        <fullName evidence="3">Secreted protein</fullName>
    </recommendedName>
</protein>
<comment type="caution">
    <text evidence="1">The sequence shown here is derived from an EMBL/GenBank/DDBJ whole genome shotgun (WGS) entry which is preliminary data.</text>
</comment>
<dbReference type="RefSeq" id="WP_386350095.1">
    <property type="nucleotide sequence ID" value="NZ_JBHSFG010000074.1"/>
</dbReference>
<accession>A0ABV8YZ16</accession>
<dbReference type="EMBL" id="JBHSFG010000074">
    <property type="protein sequence ID" value="MFC4470004.1"/>
    <property type="molecule type" value="Genomic_DNA"/>
</dbReference>
<keyword evidence="2" id="KW-1185">Reference proteome</keyword>
<reference evidence="2" key="1">
    <citation type="journal article" date="2019" name="Int. J. Syst. Evol. Microbiol.">
        <title>The Global Catalogue of Microorganisms (GCM) 10K type strain sequencing project: providing services to taxonomists for standard genome sequencing and annotation.</title>
        <authorList>
            <consortium name="The Broad Institute Genomics Platform"/>
            <consortium name="The Broad Institute Genome Sequencing Center for Infectious Disease"/>
            <person name="Wu L."/>
            <person name="Ma J."/>
        </authorList>
    </citation>
    <scope>NUCLEOTIDE SEQUENCE [LARGE SCALE GENOMIC DNA]</scope>
    <source>
        <strain evidence="2">DT43</strain>
    </source>
</reference>
<organism evidence="1 2">
    <name type="scientific">Streptomyces xiangluensis</name>
    <dbReference type="NCBI Taxonomy" id="2665720"/>
    <lineage>
        <taxon>Bacteria</taxon>
        <taxon>Bacillati</taxon>
        <taxon>Actinomycetota</taxon>
        <taxon>Actinomycetes</taxon>
        <taxon>Kitasatosporales</taxon>
        <taxon>Streptomycetaceae</taxon>
        <taxon>Streptomyces</taxon>
    </lineage>
</organism>
<gene>
    <name evidence="1" type="ORF">ACFPH6_36835</name>
</gene>
<evidence type="ECO:0000313" key="2">
    <source>
        <dbReference type="Proteomes" id="UP001596012"/>
    </source>
</evidence>
<sequence length="250" mass="28433">MLPLRRHRRLRLPPCLSVFALAVALRGRGPLCRCSRRCRLIRRRQRRKPTLRQRRRSPRRRRVLHRIVCPRTKPRHYVLRFGVLGPCVPRCRILRLCILGPCVLRFRVRRLTLPRLSVLRLAIVTRQGSLGLRVLGLQVPRRNSVVDLVVFGFGVLARTHGNDINPGEAGNISGLFHDAADVAFVVLRLAGPLDQILRGRPLNVFLFVFVYAIDATVARPTAQSRHLDSIRVVTNIRVGVSDSFDLIGAE</sequence>